<dbReference type="Pfam" id="PF17885">
    <property type="entry name" value="Smoa_sbd"/>
    <property type="match status" value="1"/>
</dbReference>
<reference evidence="2 3" key="1">
    <citation type="submission" date="2020-08" db="EMBL/GenBank/DDBJ databases">
        <title>Sequencing the genomes of 1000 actinobacteria strains.</title>
        <authorList>
            <person name="Klenk H.-P."/>
        </authorList>
    </citation>
    <scope>NUCLEOTIDE SEQUENCE [LARGE SCALE GENOMIC DNA]</scope>
    <source>
        <strain evidence="2 3">DSM 45507</strain>
    </source>
</reference>
<comment type="caution">
    <text evidence="2">The sequence shown here is derived from an EMBL/GenBank/DDBJ whole genome shotgun (WGS) entry which is preliminary data.</text>
</comment>
<dbReference type="InterPro" id="IPR036188">
    <property type="entry name" value="FAD/NAD-bd_sf"/>
</dbReference>
<keyword evidence="3" id="KW-1185">Reference proteome</keyword>
<evidence type="ECO:0000259" key="1">
    <source>
        <dbReference type="Pfam" id="PF17885"/>
    </source>
</evidence>
<proteinExistence type="predicted"/>
<dbReference type="EMBL" id="JACHMB010000001">
    <property type="protein sequence ID" value="MBB5778492.1"/>
    <property type="molecule type" value="Genomic_DNA"/>
</dbReference>
<evidence type="ECO:0000313" key="2">
    <source>
        <dbReference type="EMBL" id="MBB5778492.1"/>
    </source>
</evidence>
<accession>A0A7W9G7D3</accession>
<organism evidence="2 3">
    <name type="scientific">Nonomuraea jabiensis</name>
    <dbReference type="NCBI Taxonomy" id="882448"/>
    <lineage>
        <taxon>Bacteria</taxon>
        <taxon>Bacillati</taxon>
        <taxon>Actinomycetota</taxon>
        <taxon>Actinomycetes</taxon>
        <taxon>Streptosporangiales</taxon>
        <taxon>Streptosporangiaceae</taxon>
        <taxon>Nonomuraea</taxon>
    </lineage>
</organism>
<sequence length="405" mass="42581">MAGIGIVGAGISGLTLALRLQQLGVEATLYSERDAASLRSGRLPNTVSRMGHTLARERELGSEHYRDPACLMGSARLSIKGDPPLEFLARISEPFHAVDFRLLLPAYLEDFTGRGGEVVVTGAPADAARMDRWSREHELMVVTAGRRSVAELFPRDPARSPFDRPQRVLTAGLYGGLDLGPVFSYNVSPGCGEILRMPMMTRGGVVSGVLVEAVPGGPLEALSHLPAAEVAGELAGLLAEHAPRLAERLDGGFELLGEDDLLQGAITPVVREAVAELPSGRIALAVGDAWITNDPLTGQGANLGSACAWIAADAIAAGGPYDAAFGRATAERMWEAAAPVTDWTNAFLRPPAAHVVTLLLAATTRQDVADLVLGLFANPAYAWAVISSPEEVARIVDGGGPAPYF</sequence>
<name>A0A7W9G7D3_9ACTN</name>
<dbReference type="RefSeq" id="WP_185078728.1">
    <property type="nucleotide sequence ID" value="NZ_JACHMB010000001.1"/>
</dbReference>
<evidence type="ECO:0000313" key="3">
    <source>
        <dbReference type="Proteomes" id="UP000579153"/>
    </source>
</evidence>
<feature type="domain" description="Styrene monooxygenase StyA putative substrate binding" evidence="1">
    <location>
        <begin position="145"/>
        <end position="248"/>
    </location>
</feature>
<protein>
    <recommendedName>
        <fullName evidence="1">Styrene monooxygenase StyA putative substrate binding domain-containing protein</fullName>
    </recommendedName>
</protein>
<dbReference type="Gene3D" id="3.30.9.40">
    <property type="match status" value="1"/>
</dbReference>
<dbReference type="Proteomes" id="UP000579153">
    <property type="component" value="Unassembled WGS sequence"/>
</dbReference>
<dbReference type="SUPFAM" id="SSF51905">
    <property type="entry name" value="FAD/NAD(P)-binding domain"/>
    <property type="match status" value="1"/>
</dbReference>
<dbReference type="AlphaFoldDB" id="A0A7W9G7D3"/>
<dbReference type="InterPro" id="IPR041654">
    <property type="entry name" value="StyA_sbd"/>
</dbReference>
<dbReference type="Gene3D" id="3.50.50.60">
    <property type="entry name" value="FAD/NAD(P)-binding domain"/>
    <property type="match status" value="2"/>
</dbReference>
<dbReference type="PRINTS" id="PR00420">
    <property type="entry name" value="RNGMNOXGNASE"/>
</dbReference>
<gene>
    <name evidence="2" type="ORF">HD596_005248</name>
</gene>
<dbReference type="Pfam" id="PF13450">
    <property type="entry name" value="NAD_binding_8"/>
    <property type="match status" value="1"/>
</dbReference>